<name>A0A8S2ETM3_9BILA</name>
<dbReference type="InterPro" id="IPR019734">
    <property type="entry name" value="TPR_rpt"/>
</dbReference>
<dbReference type="SUPFAM" id="SSF48452">
    <property type="entry name" value="TPR-like"/>
    <property type="match status" value="1"/>
</dbReference>
<evidence type="ECO:0000313" key="6">
    <source>
        <dbReference type="Proteomes" id="UP000677228"/>
    </source>
</evidence>
<protein>
    <submittedName>
        <fullName evidence="4">Uncharacterized protein</fullName>
    </submittedName>
</protein>
<dbReference type="Proteomes" id="UP000677228">
    <property type="component" value="Unassembled WGS sequence"/>
</dbReference>
<evidence type="ECO:0000256" key="3">
    <source>
        <dbReference type="SAM" id="MobiDB-lite"/>
    </source>
</evidence>
<evidence type="ECO:0000256" key="2">
    <source>
        <dbReference type="ARBA" id="ARBA00022803"/>
    </source>
</evidence>
<dbReference type="PANTHER" id="PTHR45641:SF19">
    <property type="entry name" value="NEPHROCYSTIN-3"/>
    <property type="match status" value="1"/>
</dbReference>
<reference evidence="4" key="1">
    <citation type="submission" date="2021-02" db="EMBL/GenBank/DDBJ databases">
        <authorList>
            <person name="Nowell W R."/>
        </authorList>
    </citation>
    <scope>NUCLEOTIDE SEQUENCE</scope>
</reference>
<comment type="caution">
    <text evidence="4">The sequence shown here is derived from an EMBL/GenBank/DDBJ whole genome shotgun (WGS) entry which is preliminary data.</text>
</comment>
<keyword evidence="1" id="KW-0677">Repeat</keyword>
<evidence type="ECO:0000256" key="1">
    <source>
        <dbReference type="ARBA" id="ARBA00022737"/>
    </source>
</evidence>
<accession>A0A8S2ETM3</accession>
<dbReference type="Pfam" id="PF13424">
    <property type="entry name" value="TPR_12"/>
    <property type="match status" value="1"/>
</dbReference>
<sequence>MFLFSPGSVFRLESIEKFNDQVWYCKLSVNDEDECVLNKLFVHLKNEVVIAATFVTLGVYLSALGKNDTAVEYYRTLLMESTDPDTNATIHNNYAIVYDQKNDQTNASFELKKAQQTYIPNDNESTHQKADTSSNVSERSPDIVLSTPVLSNSQILNHYNLACVYYSDGRFDDALAQCDQALKIITAEQNVDESYVYYAMASICYSQEKFNDASKHFKTALNSALLYLPATNALIEKYLNNIAVLYQKKALLKLC</sequence>
<feature type="region of interest" description="Disordered" evidence="3">
    <location>
        <begin position="120"/>
        <end position="139"/>
    </location>
</feature>
<proteinExistence type="predicted"/>
<dbReference type="SMART" id="SM00028">
    <property type="entry name" value="TPR"/>
    <property type="match status" value="3"/>
</dbReference>
<dbReference type="Gene3D" id="1.25.40.10">
    <property type="entry name" value="Tetratricopeptide repeat domain"/>
    <property type="match status" value="2"/>
</dbReference>
<dbReference type="EMBL" id="CAJNOK010015966">
    <property type="protein sequence ID" value="CAF1235566.1"/>
    <property type="molecule type" value="Genomic_DNA"/>
</dbReference>
<dbReference type="PANTHER" id="PTHR45641">
    <property type="entry name" value="TETRATRICOPEPTIDE REPEAT PROTEIN (AFU_ORTHOLOGUE AFUA_6G03870)"/>
    <property type="match status" value="1"/>
</dbReference>
<gene>
    <name evidence="4" type="ORF">OVA965_LOCUS25587</name>
    <name evidence="5" type="ORF">TMI583_LOCUS26316</name>
</gene>
<dbReference type="Proteomes" id="UP000682733">
    <property type="component" value="Unassembled WGS sequence"/>
</dbReference>
<evidence type="ECO:0000313" key="4">
    <source>
        <dbReference type="EMBL" id="CAF1235566.1"/>
    </source>
</evidence>
<organism evidence="4 6">
    <name type="scientific">Didymodactylos carnosus</name>
    <dbReference type="NCBI Taxonomy" id="1234261"/>
    <lineage>
        <taxon>Eukaryota</taxon>
        <taxon>Metazoa</taxon>
        <taxon>Spiralia</taxon>
        <taxon>Gnathifera</taxon>
        <taxon>Rotifera</taxon>
        <taxon>Eurotatoria</taxon>
        <taxon>Bdelloidea</taxon>
        <taxon>Philodinida</taxon>
        <taxon>Philodinidae</taxon>
        <taxon>Didymodactylos</taxon>
    </lineage>
</organism>
<keyword evidence="2" id="KW-0802">TPR repeat</keyword>
<evidence type="ECO:0000313" key="5">
    <source>
        <dbReference type="EMBL" id="CAF4043418.1"/>
    </source>
</evidence>
<dbReference type="InterPro" id="IPR011990">
    <property type="entry name" value="TPR-like_helical_dom_sf"/>
</dbReference>
<dbReference type="EMBL" id="CAJOBA010037512">
    <property type="protein sequence ID" value="CAF4043418.1"/>
    <property type="molecule type" value="Genomic_DNA"/>
</dbReference>
<dbReference type="AlphaFoldDB" id="A0A8S2ETM3"/>